<proteinExistence type="inferred from homology"/>
<feature type="transmembrane region" description="Helical" evidence="9">
    <location>
        <begin position="381"/>
        <end position="402"/>
    </location>
</feature>
<gene>
    <name evidence="11" type="primary">mleN_3</name>
    <name evidence="11" type="ORF">CSLFYP84_00811</name>
</gene>
<feature type="transmembrane region" description="Helical" evidence="9">
    <location>
        <begin position="86"/>
        <end position="110"/>
    </location>
</feature>
<evidence type="ECO:0000256" key="2">
    <source>
        <dbReference type="ARBA" id="ARBA00022448"/>
    </source>
</evidence>
<feature type="transmembrane region" description="Helical" evidence="9">
    <location>
        <begin position="408"/>
        <end position="426"/>
    </location>
</feature>
<evidence type="ECO:0000256" key="5">
    <source>
        <dbReference type="ARBA" id="ARBA00022692"/>
    </source>
</evidence>
<organism evidence="11">
    <name type="scientific">Clostridium symbiosum</name>
    <name type="common">Bacteroides symbiosus</name>
    <dbReference type="NCBI Taxonomy" id="1512"/>
    <lineage>
        <taxon>Bacteria</taxon>
        <taxon>Bacillati</taxon>
        <taxon>Bacillota</taxon>
        <taxon>Clostridia</taxon>
        <taxon>Lachnospirales</taxon>
        <taxon>Lachnospiraceae</taxon>
        <taxon>Otoolea</taxon>
    </lineage>
</organism>
<dbReference type="PANTHER" id="PTHR33451">
    <property type="entry name" value="MALATE-2H(+)/NA(+)-LACTATE ANTIPORTER"/>
    <property type="match status" value="1"/>
</dbReference>
<comment type="subcellular location">
    <subcellularLocation>
        <location evidence="1">Cell membrane</location>
        <topology evidence="1">Multi-pass membrane protein</topology>
    </subcellularLocation>
</comment>
<feature type="transmembrane region" description="Helical" evidence="9">
    <location>
        <begin position="220"/>
        <end position="239"/>
    </location>
</feature>
<dbReference type="GO" id="GO:0015297">
    <property type="term" value="F:antiporter activity"/>
    <property type="evidence" value="ECO:0007669"/>
    <property type="project" value="UniProtKB-KW"/>
</dbReference>
<name>A0A6N3A6R7_CLOSY</name>
<keyword evidence="5 9" id="KW-0812">Transmembrane</keyword>
<evidence type="ECO:0000256" key="9">
    <source>
        <dbReference type="SAM" id="Phobius"/>
    </source>
</evidence>
<dbReference type="RefSeq" id="WP_021640491.1">
    <property type="nucleotide sequence ID" value="NZ_CACRUA010000007.1"/>
</dbReference>
<protein>
    <submittedName>
        <fullName evidence="11">Malate-2H(+)/Na(+)-lactate antiporter</fullName>
    </submittedName>
</protein>
<keyword evidence="2" id="KW-0813">Transport</keyword>
<evidence type="ECO:0000256" key="1">
    <source>
        <dbReference type="ARBA" id="ARBA00004651"/>
    </source>
</evidence>
<keyword evidence="3" id="KW-0050">Antiport</keyword>
<feature type="transmembrane region" description="Helical" evidence="9">
    <location>
        <begin position="60"/>
        <end position="80"/>
    </location>
</feature>
<sequence>MLELIVLGAFSAALLLCAALGISVLYALIFGYILFAGYAFKKHYTAVEIAQMSLQGINTVKNILIVFMLIGMLTAVWRAAGTIPLLVTFSAGLIVPSAFFLVVFLLNCLVSVLTGTAFGTAATSGVICMAMAAGAGMNPVYTGGAILSGIFFGDRCSPMSTSALLVSELTETDIFDNIKNMVKTSVVPFAAVCVLYLLMGLNSAGSLFDSVQLSLLRGSFKLHWVTALPAALVIILSLCRINVKRTMMASILAASFICLSVQGNTPEELLRFLIFGYRVPEPELAVMMNGGGILSMVKVSLIVCISSSFSCILEKTGILFGIKKKIGRLGERVTPYGGALLTSLPASMAACNQTLGIILTYQLCKDITDDKKELAIYLENSAVIVAPLVPWSIACAVPLAAISAPETAGCILTAFYLYLLPAWNMICSRRRMNRIKPDGLVN</sequence>
<keyword evidence="7 9" id="KW-0472">Membrane</keyword>
<feature type="domain" description="Na+/H+ antiporter NhaC-like C-terminal" evidence="10">
    <location>
        <begin position="149"/>
        <end position="402"/>
    </location>
</feature>
<comment type="similarity">
    <text evidence="8">Belongs to the NhaC Na(+)/H(+) (TC 2.A.35) antiporter family.</text>
</comment>
<dbReference type="InterPro" id="IPR052180">
    <property type="entry name" value="NhaC_Na-H+_Antiporter"/>
</dbReference>
<dbReference type="EMBL" id="CACRUA010000007">
    <property type="protein sequence ID" value="VYT87985.1"/>
    <property type="molecule type" value="Genomic_DNA"/>
</dbReference>
<keyword evidence="6 9" id="KW-1133">Transmembrane helix</keyword>
<dbReference type="PANTHER" id="PTHR33451:SF3">
    <property type="entry name" value="MALATE-2H(+)_NA(+)-LACTATE ANTIPORTER"/>
    <property type="match status" value="1"/>
</dbReference>
<accession>A0A6N3A6R7</accession>
<keyword evidence="4" id="KW-1003">Cell membrane</keyword>
<evidence type="ECO:0000256" key="8">
    <source>
        <dbReference type="ARBA" id="ARBA00038435"/>
    </source>
</evidence>
<dbReference type="Pfam" id="PF03553">
    <property type="entry name" value="Na_H_antiporter"/>
    <property type="match status" value="1"/>
</dbReference>
<feature type="transmembrane region" description="Helical" evidence="9">
    <location>
        <begin position="186"/>
        <end position="208"/>
    </location>
</feature>
<evidence type="ECO:0000256" key="7">
    <source>
        <dbReference type="ARBA" id="ARBA00023136"/>
    </source>
</evidence>
<dbReference type="AlphaFoldDB" id="A0A6N3A6R7"/>
<evidence type="ECO:0000313" key="11">
    <source>
        <dbReference type="EMBL" id="VYT87985.1"/>
    </source>
</evidence>
<feature type="transmembrane region" description="Helical" evidence="9">
    <location>
        <begin position="12"/>
        <end position="40"/>
    </location>
</feature>
<dbReference type="GO" id="GO:0005886">
    <property type="term" value="C:plasma membrane"/>
    <property type="evidence" value="ECO:0007669"/>
    <property type="project" value="UniProtKB-SubCell"/>
</dbReference>
<evidence type="ECO:0000256" key="4">
    <source>
        <dbReference type="ARBA" id="ARBA00022475"/>
    </source>
</evidence>
<evidence type="ECO:0000259" key="10">
    <source>
        <dbReference type="Pfam" id="PF03553"/>
    </source>
</evidence>
<evidence type="ECO:0000256" key="3">
    <source>
        <dbReference type="ARBA" id="ARBA00022449"/>
    </source>
</evidence>
<reference evidence="11" key="1">
    <citation type="submission" date="2019-11" db="EMBL/GenBank/DDBJ databases">
        <authorList>
            <person name="Feng L."/>
        </authorList>
    </citation>
    <scope>NUCLEOTIDE SEQUENCE</scope>
    <source>
        <strain evidence="11">CsymbiosumLFYP84</strain>
    </source>
</reference>
<dbReference type="InterPro" id="IPR018461">
    <property type="entry name" value="Na/H_Antiport_NhaC-like_C"/>
</dbReference>
<evidence type="ECO:0000256" key="6">
    <source>
        <dbReference type="ARBA" id="ARBA00022989"/>
    </source>
</evidence>